<dbReference type="Proteomes" id="UP000189739">
    <property type="component" value="Unassembled WGS sequence"/>
</dbReference>
<comment type="similarity">
    <text evidence="1">Belongs to the BlaI transcriptional regulatory family.</text>
</comment>
<dbReference type="InterPro" id="IPR036390">
    <property type="entry name" value="WH_DNA-bd_sf"/>
</dbReference>
<evidence type="ECO:0000256" key="2">
    <source>
        <dbReference type="ARBA" id="ARBA00023015"/>
    </source>
</evidence>
<gene>
    <name evidence="5" type="ORF">BC343_08310</name>
</gene>
<evidence type="ECO:0000256" key="1">
    <source>
        <dbReference type="ARBA" id="ARBA00011046"/>
    </source>
</evidence>
<keyword evidence="6" id="KW-1185">Reference proteome</keyword>
<dbReference type="GO" id="GO:0003677">
    <property type="term" value="F:DNA binding"/>
    <property type="evidence" value="ECO:0007669"/>
    <property type="project" value="UniProtKB-KW"/>
</dbReference>
<dbReference type="InterPro" id="IPR005650">
    <property type="entry name" value="BlaI_family"/>
</dbReference>
<dbReference type="PIRSF" id="PIRSF019455">
    <property type="entry name" value="CopR_AtkY"/>
    <property type="match status" value="1"/>
</dbReference>
<dbReference type="RefSeq" id="WP_078349364.1">
    <property type="nucleotide sequence ID" value="NZ_MBTF01000023.1"/>
</dbReference>
<dbReference type="Gene3D" id="1.10.10.10">
    <property type="entry name" value="Winged helix-like DNA-binding domain superfamily/Winged helix DNA-binding domain"/>
    <property type="match status" value="1"/>
</dbReference>
<organism evidence="5 6">
    <name type="scientific">Mucilaginibacter pedocola</name>
    <dbReference type="NCBI Taxonomy" id="1792845"/>
    <lineage>
        <taxon>Bacteria</taxon>
        <taxon>Pseudomonadati</taxon>
        <taxon>Bacteroidota</taxon>
        <taxon>Sphingobacteriia</taxon>
        <taxon>Sphingobacteriales</taxon>
        <taxon>Sphingobacteriaceae</taxon>
        <taxon>Mucilaginibacter</taxon>
    </lineage>
</organism>
<dbReference type="GO" id="GO:0045892">
    <property type="term" value="P:negative regulation of DNA-templated transcription"/>
    <property type="evidence" value="ECO:0007669"/>
    <property type="project" value="InterPro"/>
</dbReference>
<dbReference type="Gene3D" id="1.10.4040.10">
    <property type="entry name" value="Penicillinase repressor domain"/>
    <property type="match status" value="1"/>
</dbReference>
<reference evidence="5 6" key="1">
    <citation type="submission" date="2016-07" db="EMBL/GenBank/DDBJ databases">
        <title>Genomic analysis of zinc-resistant bacterium Mucilaginibacter pedocola TBZ30.</title>
        <authorList>
            <person name="Huang J."/>
            <person name="Tang J."/>
        </authorList>
    </citation>
    <scope>NUCLEOTIDE SEQUENCE [LARGE SCALE GENOMIC DNA]</scope>
    <source>
        <strain evidence="5 6">TBZ30</strain>
    </source>
</reference>
<dbReference type="EMBL" id="MBTF01000023">
    <property type="protein sequence ID" value="OOQ58658.1"/>
    <property type="molecule type" value="Genomic_DNA"/>
</dbReference>
<protein>
    <submittedName>
        <fullName evidence="5">Transcriptional regulator</fullName>
    </submittedName>
</protein>
<evidence type="ECO:0000313" key="5">
    <source>
        <dbReference type="EMBL" id="OOQ58658.1"/>
    </source>
</evidence>
<keyword evidence="3" id="KW-0238">DNA-binding</keyword>
<keyword evidence="4" id="KW-0804">Transcription</keyword>
<name>A0A1S9PDI8_9SPHI</name>
<evidence type="ECO:0000313" key="6">
    <source>
        <dbReference type="Proteomes" id="UP000189739"/>
    </source>
</evidence>
<dbReference type="OrthoDB" id="279010at2"/>
<sequence>MKLFKKDEPVDNVPTKTELDVLQVLWQHGPSTVRFVHDKLNEQKEAVIYTSTLKLMQVMKEKGMLERDETNMKHIYSAAVEEDKVKGNMLGRFVDSIYNGSPSSLMVALLGNDKTSAEELQKIKELLNDIDKGK</sequence>
<proteinExistence type="inferred from homology"/>
<comment type="caution">
    <text evidence="5">The sequence shown here is derived from an EMBL/GenBank/DDBJ whole genome shotgun (WGS) entry which is preliminary data.</text>
</comment>
<evidence type="ECO:0000256" key="3">
    <source>
        <dbReference type="ARBA" id="ARBA00023125"/>
    </source>
</evidence>
<keyword evidence="2" id="KW-0805">Transcription regulation</keyword>
<evidence type="ECO:0000256" key="4">
    <source>
        <dbReference type="ARBA" id="ARBA00023163"/>
    </source>
</evidence>
<accession>A0A1S9PDI8</accession>
<dbReference type="SUPFAM" id="SSF46785">
    <property type="entry name" value="Winged helix' DNA-binding domain"/>
    <property type="match status" value="1"/>
</dbReference>
<dbReference type="InterPro" id="IPR036388">
    <property type="entry name" value="WH-like_DNA-bd_sf"/>
</dbReference>
<dbReference type="Pfam" id="PF03965">
    <property type="entry name" value="Penicillinase_R"/>
    <property type="match status" value="1"/>
</dbReference>
<dbReference type="STRING" id="1792845.BC343_08310"/>
<dbReference type="AlphaFoldDB" id="A0A1S9PDI8"/>